<gene>
    <name evidence="1" type="ORF">IR213_16000</name>
</gene>
<keyword evidence="2" id="KW-1185">Reference proteome</keyword>
<organism evidence="1 2">
    <name type="scientific">Flavobacterium soyangense</name>
    <dbReference type="NCBI Taxonomy" id="2023265"/>
    <lineage>
        <taxon>Bacteria</taxon>
        <taxon>Pseudomonadati</taxon>
        <taxon>Bacteroidota</taxon>
        <taxon>Flavobacteriia</taxon>
        <taxon>Flavobacteriales</taxon>
        <taxon>Flavobacteriaceae</taxon>
        <taxon>Flavobacterium</taxon>
    </lineage>
</organism>
<protein>
    <submittedName>
        <fullName evidence="1">Uncharacterized protein</fullName>
    </submittedName>
</protein>
<dbReference type="RefSeq" id="WP_194313288.1">
    <property type="nucleotide sequence ID" value="NZ_JADHEC010000079.1"/>
</dbReference>
<name>A0A930XVV7_9FLAO</name>
<dbReference type="Proteomes" id="UP000646211">
    <property type="component" value="Unassembled WGS sequence"/>
</dbReference>
<reference evidence="1" key="1">
    <citation type="submission" date="2020-11" db="EMBL/GenBank/DDBJ databases">
        <title>Genome of Flavobacterium soyangense.</title>
        <authorList>
            <person name="Liu Q."/>
            <person name="Xin Y.-H."/>
        </authorList>
    </citation>
    <scope>NUCLEOTIDE SEQUENCE</scope>
    <source>
        <strain evidence="1">CGMCC 1.13493</strain>
    </source>
</reference>
<evidence type="ECO:0000313" key="1">
    <source>
        <dbReference type="EMBL" id="MBF2710070.1"/>
    </source>
</evidence>
<proteinExistence type="predicted"/>
<comment type="caution">
    <text evidence="1">The sequence shown here is derived from an EMBL/GenBank/DDBJ whole genome shotgun (WGS) entry which is preliminary data.</text>
</comment>
<accession>A0A930XVV7</accession>
<sequence length="370" mass="43572">MDSKEVPIEIQKGFFFPVCNKSEIERVFNVQNAKDHLLKIRAETIVDHMRLFRVYRNKAIANPKNWSLEKSFSNLHYEKFLSHLNKENKENCKEITYGNIFSNQVSGLIFKSPYGTMINISDSIRFFLKFMNLGLLNFQTEVPLYVRVNAIRIAIRVMLQSEALDFYMDPRGIVPKNVGILMEKDIPNELLFIAGHEFSHHLCGHLSDENVIEKPIFRGILENQEDYKPIVSYTQTQIEEFEADLVSIELPKYSNSMKKAVLEGALTWFMKLDIYEHFIGICAPSTKFINREHPPASKRFDMLLNQVEFPKNFNKEYWQDFKKDIEKVKMIIEDDARNNLPNYQFYGSLYLDEPNSKWRGKELIDRVDYY</sequence>
<dbReference type="AlphaFoldDB" id="A0A930XVV7"/>
<evidence type="ECO:0000313" key="2">
    <source>
        <dbReference type="Proteomes" id="UP000646211"/>
    </source>
</evidence>
<dbReference type="EMBL" id="JADHEC010000079">
    <property type="protein sequence ID" value="MBF2710070.1"/>
    <property type="molecule type" value="Genomic_DNA"/>
</dbReference>